<dbReference type="Proteomes" id="UP000010793">
    <property type="component" value="Chromosome"/>
</dbReference>
<dbReference type="SUPFAM" id="SSF52540">
    <property type="entry name" value="P-loop containing nucleoside triphosphate hydrolases"/>
    <property type="match status" value="2"/>
</dbReference>
<dbReference type="AlphaFoldDB" id="A0A3B6VXB2"/>
<dbReference type="Pfam" id="PF00005">
    <property type="entry name" value="ABC_tran"/>
    <property type="match status" value="2"/>
</dbReference>
<dbReference type="GO" id="GO:0016887">
    <property type="term" value="F:ATP hydrolysis activity"/>
    <property type="evidence" value="ECO:0007669"/>
    <property type="project" value="InterPro"/>
</dbReference>
<keyword evidence="4" id="KW-1003">Cell membrane</keyword>
<organism evidence="12 13">
    <name type="scientific">Brachyspira pilosicoli P43/6/78</name>
    <dbReference type="NCBI Taxonomy" id="1042417"/>
    <lineage>
        <taxon>Bacteria</taxon>
        <taxon>Pseudomonadati</taxon>
        <taxon>Spirochaetota</taxon>
        <taxon>Spirochaetia</taxon>
        <taxon>Brachyspirales</taxon>
        <taxon>Brachyspiraceae</taxon>
        <taxon>Brachyspira</taxon>
    </lineage>
</organism>
<dbReference type="GO" id="GO:0015749">
    <property type="term" value="P:monosaccharide transmembrane transport"/>
    <property type="evidence" value="ECO:0007669"/>
    <property type="project" value="UniProtKB-ARBA"/>
</dbReference>
<evidence type="ECO:0000256" key="1">
    <source>
        <dbReference type="ARBA" id="ARBA00004202"/>
    </source>
</evidence>
<dbReference type="InterPro" id="IPR027417">
    <property type="entry name" value="P-loop_NTPase"/>
</dbReference>
<proteinExistence type="predicted"/>
<evidence type="ECO:0000256" key="7">
    <source>
        <dbReference type="ARBA" id="ARBA00022741"/>
    </source>
</evidence>
<keyword evidence="5" id="KW-0762">Sugar transport</keyword>
<feature type="domain" description="ABC transporter" evidence="11">
    <location>
        <begin position="253"/>
        <end position="497"/>
    </location>
</feature>
<accession>A0A3B6VXB2</accession>
<dbReference type="GO" id="GO:0005524">
    <property type="term" value="F:ATP binding"/>
    <property type="evidence" value="ECO:0007669"/>
    <property type="project" value="UniProtKB-KW"/>
</dbReference>
<feature type="domain" description="ABC transporter" evidence="11">
    <location>
        <begin position="7"/>
        <end position="243"/>
    </location>
</feature>
<comment type="subcellular location">
    <subcellularLocation>
        <location evidence="2">Cell inner membrane</location>
    </subcellularLocation>
    <subcellularLocation>
        <location evidence="1">Cell membrane</location>
        <topology evidence="1">Peripheral membrane protein</topology>
    </subcellularLocation>
</comment>
<protein>
    <recommendedName>
        <fullName evidence="11">ABC transporter domain-containing protein</fullName>
    </recommendedName>
</protein>
<keyword evidence="7" id="KW-0547">Nucleotide-binding</keyword>
<dbReference type="EMBL" id="CP002873">
    <property type="protein sequence ID" value="AGA65947.1"/>
    <property type="molecule type" value="Genomic_DNA"/>
</dbReference>
<evidence type="ECO:0000256" key="5">
    <source>
        <dbReference type="ARBA" id="ARBA00022597"/>
    </source>
</evidence>
<evidence type="ECO:0000256" key="3">
    <source>
        <dbReference type="ARBA" id="ARBA00022448"/>
    </source>
</evidence>
<dbReference type="GeneID" id="56440869"/>
<dbReference type="InterPro" id="IPR003439">
    <property type="entry name" value="ABC_transporter-like_ATP-bd"/>
</dbReference>
<dbReference type="PANTHER" id="PTHR43790">
    <property type="entry name" value="CARBOHYDRATE TRANSPORT ATP-BINDING PROTEIN MG119-RELATED"/>
    <property type="match status" value="1"/>
</dbReference>
<keyword evidence="8" id="KW-0067">ATP-binding</keyword>
<reference evidence="12 13" key="1">
    <citation type="journal article" date="2013" name="Genome Announc.">
        <title>Complete Genome Sequence of the Porcine Strain Brachyspira pilosicoli P43/6/78(T.).</title>
        <authorList>
            <person name="Lin C."/>
            <person name="den Bakker H.C."/>
            <person name="Suzuki H."/>
            <person name="Lefebure T."/>
            <person name="Ponnala L."/>
            <person name="Sun Q."/>
            <person name="Stanhope M.J."/>
            <person name="Wiedmann M."/>
            <person name="Duhamel G.E."/>
        </authorList>
    </citation>
    <scope>NUCLEOTIDE SEQUENCE [LARGE SCALE GENOMIC DNA]</scope>
    <source>
        <strain evidence="12 13">P43/6/78</strain>
    </source>
</reference>
<gene>
    <name evidence="12" type="ORF">BPP43_03205</name>
</gene>
<dbReference type="KEGG" id="bpip:BPP43_03205"/>
<evidence type="ECO:0000256" key="6">
    <source>
        <dbReference type="ARBA" id="ARBA00022737"/>
    </source>
</evidence>
<keyword evidence="6" id="KW-0677">Repeat</keyword>
<keyword evidence="3" id="KW-0813">Transport</keyword>
<dbReference type="FunFam" id="3.40.50.300:FF:000127">
    <property type="entry name" value="Ribose import ATP-binding protein RbsA"/>
    <property type="match status" value="1"/>
</dbReference>
<dbReference type="SMART" id="SM00382">
    <property type="entry name" value="AAA"/>
    <property type="match status" value="2"/>
</dbReference>
<dbReference type="InterPro" id="IPR050107">
    <property type="entry name" value="ABC_carbohydrate_import_ATPase"/>
</dbReference>
<keyword evidence="10" id="KW-0472">Membrane</keyword>
<evidence type="ECO:0000313" key="13">
    <source>
        <dbReference type="Proteomes" id="UP000010793"/>
    </source>
</evidence>
<evidence type="ECO:0000313" key="12">
    <source>
        <dbReference type="EMBL" id="AGA65947.1"/>
    </source>
</evidence>
<evidence type="ECO:0000256" key="2">
    <source>
        <dbReference type="ARBA" id="ARBA00004533"/>
    </source>
</evidence>
<name>A0A3B6VXB2_BRAPL</name>
<keyword evidence="13" id="KW-1185">Reference proteome</keyword>
<dbReference type="CDD" id="cd03215">
    <property type="entry name" value="ABC_Carb_Monos_II"/>
    <property type="match status" value="1"/>
</dbReference>
<dbReference type="InterPro" id="IPR003593">
    <property type="entry name" value="AAA+_ATPase"/>
</dbReference>
<dbReference type="CDD" id="cd03216">
    <property type="entry name" value="ABC_Carb_Monos_I"/>
    <property type="match status" value="1"/>
</dbReference>
<evidence type="ECO:0000256" key="9">
    <source>
        <dbReference type="ARBA" id="ARBA00022967"/>
    </source>
</evidence>
<evidence type="ECO:0000256" key="4">
    <source>
        <dbReference type="ARBA" id="ARBA00022475"/>
    </source>
</evidence>
<dbReference type="RefSeq" id="WP_013245243.1">
    <property type="nucleotide sequence ID" value="NC_019908.1"/>
</dbReference>
<dbReference type="FunFam" id="3.40.50.300:FF:000126">
    <property type="entry name" value="Galactose/methyl galactoside import ATP-binding protein MglA"/>
    <property type="match status" value="1"/>
</dbReference>
<dbReference type="PROSITE" id="PS50893">
    <property type="entry name" value="ABC_TRANSPORTER_2"/>
    <property type="match status" value="2"/>
</dbReference>
<sequence>MQEEYRLKVSHIYKSFPGVQALKDINFAVRKGTVHVLCGENGAGKSTLMKIINGIYKADIGSIEIDGKVVQIKNPIQAKKLGISMIFQELNYVPEMTVEESLVLGDWPMTSLGTVNWKKIRKDIKNLLEQEGLNYSPTTKLKELTVSDVQMLEIIKSIANNAKIFIMDEPTSAITNKEVDKLFAKIEELKSRGASIIYISHKMDEIFKIADDITILRDGQTILTDKAENFDIDKVISLMVGRKLANNYPKETLPIGETVLEVNNLYSENVFNKCSFYARKGEIVGFAGLMGGKRTELVRTIFGIDRYTSGEIKINGKAVTINSVSDGIKNRIAMLSEDRRRFGIIPCRSVKENVSLASLSKFFYNQFWHKSKEHKEITKYCEKMNVKTASYDVSIDTLSGGNQQKVLLARWILESPDILIMDEPTRGIDVGAKFEIYKLMTDLAKEGKTLIVVSSELPELIGMCDRIYVMCKGSIAGMLNRDEFSQETIMKLATGTLTM</sequence>
<dbReference type="InterPro" id="IPR017871">
    <property type="entry name" value="ABC_transporter-like_CS"/>
</dbReference>
<evidence type="ECO:0000259" key="11">
    <source>
        <dbReference type="PROSITE" id="PS50893"/>
    </source>
</evidence>
<keyword evidence="9" id="KW-1278">Translocase</keyword>
<dbReference type="Gene3D" id="3.40.50.300">
    <property type="entry name" value="P-loop containing nucleotide triphosphate hydrolases"/>
    <property type="match status" value="2"/>
</dbReference>
<evidence type="ECO:0000256" key="8">
    <source>
        <dbReference type="ARBA" id="ARBA00022840"/>
    </source>
</evidence>
<dbReference type="PANTHER" id="PTHR43790:SF3">
    <property type="entry name" value="D-ALLOSE IMPORT ATP-BINDING PROTEIN ALSA-RELATED"/>
    <property type="match status" value="1"/>
</dbReference>
<evidence type="ECO:0000256" key="10">
    <source>
        <dbReference type="ARBA" id="ARBA00023136"/>
    </source>
</evidence>
<dbReference type="PROSITE" id="PS00211">
    <property type="entry name" value="ABC_TRANSPORTER_1"/>
    <property type="match status" value="1"/>
</dbReference>
<dbReference type="GO" id="GO:0005886">
    <property type="term" value="C:plasma membrane"/>
    <property type="evidence" value="ECO:0007669"/>
    <property type="project" value="UniProtKB-SubCell"/>
</dbReference>